<comment type="caution">
    <text evidence="2">The sequence shown here is derived from an EMBL/GenBank/DDBJ whole genome shotgun (WGS) entry which is preliminary data.</text>
</comment>
<sequence>MSKASDCVDISTLLLKLESYGIRDNQLSLLTDYLNNRRQKVVLDIDGMQYYSDEELVRRGVPQESIFRPLLFIVYINDLPTVISQLRSSKFSVGMIEYADDINAVITSHTMTSAIPISKNIANGI</sequence>
<protein>
    <recommendedName>
        <fullName evidence="1">Reverse transcriptase domain-containing protein</fullName>
    </recommendedName>
</protein>
<reference evidence="2 3" key="1">
    <citation type="journal article" date="2021" name="BMC Biol.">
        <title>Horizontally acquired antibacterial genes associated with adaptive radiation of ladybird beetles.</title>
        <authorList>
            <person name="Li H.S."/>
            <person name="Tang X.F."/>
            <person name="Huang Y.H."/>
            <person name="Xu Z.Y."/>
            <person name="Chen M.L."/>
            <person name="Du X.Y."/>
            <person name="Qiu B.Y."/>
            <person name="Chen P.T."/>
            <person name="Zhang W."/>
            <person name="Slipinski A."/>
            <person name="Escalona H.E."/>
            <person name="Waterhouse R.M."/>
            <person name="Zwick A."/>
            <person name="Pang H."/>
        </authorList>
    </citation>
    <scope>NUCLEOTIDE SEQUENCE [LARGE SCALE GENOMIC DNA]</scope>
    <source>
        <strain evidence="2">SYSU2018</strain>
    </source>
</reference>
<organism evidence="2 3">
    <name type="scientific">Cryptolaemus montrouzieri</name>
    <dbReference type="NCBI Taxonomy" id="559131"/>
    <lineage>
        <taxon>Eukaryota</taxon>
        <taxon>Metazoa</taxon>
        <taxon>Ecdysozoa</taxon>
        <taxon>Arthropoda</taxon>
        <taxon>Hexapoda</taxon>
        <taxon>Insecta</taxon>
        <taxon>Pterygota</taxon>
        <taxon>Neoptera</taxon>
        <taxon>Endopterygota</taxon>
        <taxon>Coleoptera</taxon>
        <taxon>Polyphaga</taxon>
        <taxon>Cucujiformia</taxon>
        <taxon>Coccinelloidea</taxon>
        <taxon>Coccinellidae</taxon>
        <taxon>Scymninae</taxon>
        <taxon>Scymnini</taxon>
        <taxon>Cryptolaemus</taxon>
    </lineage>
</organism>
<dbReference type="EMBL" id="JABFTP020000144">
    <property type="protein sequence ID" value="KAL3283416.1"/>
    <property type="molecule type" value="Genomic_DNA"/>
</dbReference>
<keyword evidence="3" id="KW-1185">Reference proteome</keyword>
<proteinExistence type="predicted"/>
<gene>
    <name evidence="2" type="ORF">HHI36_006561</name>
</gene>
<dbReference type="Proteomes" id="UP001516400">
    <property type="component" value="Unassembled WGS sequence"/>
</dbReference>
<dbReference type="PANTHER" id="PTHR33332">
    <property type="entry name" value="REVERSE TRANSCRIPTASE DOMAIN-CONTAINING PROTEIN"/>
    <property type="match status" value="1"/>
</dbReference>
<dbReference type="AlphaFoldDB" id="A0ABD2NXG4"/>
<dbReference type="PROSITE" id="PS50878">
    <property type="entry name" value="RT_POL"/>
    <property type="match status" value="1"/>
</dbReference>
<name>A0ABD2NXG4_9CUCU</name>
<accession>A0ABD2NXG4</accession>
<evidence type="ECO:0000313" key="2">
    <source>
        <dbReference type="EMBL" id="KAL3283416.1"/>
    </source>
</evidence>
<evidence type="ECO:0000313" key="3">
    <source>
        <dbReference type="Proteomes" id="UP001516400"/>
    </source>
</evidence>
<dbReference type="InterPro" id="IPR000477">
    <property type="entry name" value="RT_dom"/>
</dbReference>
<feature type="domain" description="Reverse transcriptase" evidence="1">
    <location>
        <begin position="1"/>
        <end position="125"/>
    </location>
</feature>
<evidence type="ECO:0000259" key="1">
    <source>
        <dbReference type="PROSITE" id="PS50878"/>
    </source>
</evidence>